<organism evidence="2 3">
    <name type="scientific">Aeromicrobium choanae</name>
    <dbReference type="NCBI Taxonomy" id="1736691"/>
    <lineage>
        <taxon>Bacteria</taxon>
        <taxon>Bacillati</taxon>
        <taxon>Actinomycetota</taxon>
        <taxon>Actinomycetes</taxon>
        <taxon>Propionibacteriales</taxon>
        <taxon>Nocardioidaceae</taxon>
        <taxon>Aeromicrobium</taxon>
    </lineage>
</organism>
<dbReference type="OrthoDB" id="9788081at2"/>
<dbReference type="EMBL" id="LT796768">
    <property type="protein sequence ID" value="SKB08259.1"/>
    <property type="molecule type" value="Genomic_DNA"/>
</dbReference>
<keyword evidence="1" id="KW-0812">Transmembrane</keyword>
<dbReference type="GO" id="GO:0016020">
    <property type="term" value="C:membrane"/>
    <property type="evidence" value="ECO:0007669"/>
    <property type="project" value="InterPro"/>
</dbReference>
<proteinExistence type="predicted"/>
<feature type="transmembrane region" description="Helical" evidence="1">
    <location>
        <begin position="163"/>
        <end position="189"/>
    </location>
</feature>
<accession>A0A1T4Z2H5</accession>
<evidence type="ECO:0000256" key="1">
    <source>
        <dbReference type="SAM" id="Phobius"/>
    </source>
</evidence>
<dbReference type="AlphaFoldDB" id="A0A1T4Z2H5"/>
<feature type="transmembrane region" description="Helical" evidence="1">
    <location>
        <begin position="119"/>
        <end position="137"/>
    </location>
</feature>
<evidence type="ECO:0000313" key="3">
    <source>
        <dbReference type="Proteomes" id="UP000191040"/>
    </source>
</evidence>
<feature type="transmembrane region" description="Helical" evidence="1">
    <location>
        <begin position="210"/>
        <end position="232"/>
    </location>
</feature>
<reference evidence="3" key="1">
    <citation type="submission" date="2017-02" db="EMBL/GenBank/DDBJ databases">
        <authorList>
            <person name="Varghese N."/>
            <person name="Submissions S."/>
        </authorList>
    </citation>
    <scope>NUCLEOTIDE SEQUENCE [LARGE SCALE GENOMIC DNA]</scope>
    <source>
        <strain evidence="3">9H-4</strain>
    </source>
</reference>
<dbReference type="Proteomes" id="UP000191040">
    <property type="component" value="Chromosome I"/>
</dbReference>
<evidence type="ECO:0000313" key="2">
    <source>
        <dbReference type="EMBL" id="SKB08259.1"/>
    </source>
</evidence>
<feature type="transmembrane region" description="Helical" evidence="1">
    <location>
        <begin position="12"/>
        <end position="30"/>
    </location>
</feature>
<dbReference type="CDD" id="cd03498">
    <property type="entry name" value="SQR_TypeB_2_TM"/>
    <property type="match status" value="1"/>
</dbReference>
<protein>
    <submittedName>
        <fullName evidence="2">Succinate dehydrogenase subunit C</fullName>
    </submittedName>
</protein>
<feature type="transmembrane region" description="Helical" evidence="1">
    <location>
        <begin position="65"/>
        <end position="85"/>
    </location>
</feature>
<gene>
    <name evidence="2" type="ORF">SAMN06295964_2067</name>
</gene>
<dbReference type="SUPFAM" id="SSF81343">
    <property type="entry name" value="Fumarate reductase respiratory complex transmembrane subunits"/>
    <property type="match status" value="1"/>
</dbReference>
<dbReference type="NCBIfam" id="TIGR02046">
    <property type="entry name" value="sdhC_b558_fam"/>
    <property type="match status" value="1"/>
</dbReference>
<dbReference type="STRING" id="1736691.SAMN06295964_2067"/>
<dbReference type="InterPro" id="IPR034804">
    <property type="entry name" value="SQR/QFR_C/D"/>
</dbReference>
<keyword evidence="3" id="KW-1185">Reference proteome</keyword>
<sequence>MTRLPAQRSTVALKFLMAVTGLIMVGYLLLHMYGNLKVFAGQEAFDDYSHHLRTLFQPYLPFGGLLWIIRVVLLLSIVGHAYAAVTLWRRNRKAAGFVGGKRYHSPRGSRGIQRSYASFTLRWGGVVIVLFVIYHLLHLTGNQIHPGGASDSPYERVVNGFEIWWVVLSYTIALLAVGLHLWHGVWSALTTLGANHSGTRVGSRLTPLSWIVAGVITIGFLIPPWAILLGIVD</sequence>
<dbReference type="Gene3D" id="1.20.1300.10">
    <property type="entry name" value="Fumarate reductase/succinate dehydrogenase, transmembrane subunit"/>
    <property type="match status" value="1"/>
</dbReference>
<keyword evidence="1" id="KW-0472">Membrane</keyword>
<keyword evidence="1" id="KW-1133">Transmembrane helix</keyword>
<name>A0A1T4Z2H5_9ACTN</name>
<dbReference type="InterPro" id="IPR011138">
    <property type="entry name" value="Cytochrome_b-558"/>
</dbReference>